<comment type="caution">
    <text evidence="3">The sequence shown here is derived from an EMBL/GenBank/DDBJ whole genome shotgun (WGS) entry which is preliminary data.</text>
</comment>
<gene>
    <name evidence="3" type="ORF">CFN58_04890</name>
</gene>
<evidence type="ECO:0000259" key="2">
    <source>
        <dbReference type="PROSITE" id="PS51186"/>
    </source>
</evidence>
<evidence type="ECO:0000313" key="3">
    <source>
        <dbReference type="EMBL" id="OZI87288.1"/>
    </source>
</evidence>
<protein>
    <submittedName>
        <fullName evidence="3">GNAT family N-acetyltransferase</fullName>
    </submittedName>
</protein>
<dbReference type="Proteomes" id="UP000217163">
    <property type="component" value="Unassembled WGS sequence"/>
</dbReference>
<dbReference type="EMBL" id="NKQU01000067">
    <property type="protein sequence ID" value="OZI87288.1"/>
    <property type="molecule type" value="Genomic_DNA"/>
</dbReference>
<evidence type="ECO:0000313" key="4">
    <source>
        <dbReference type="Proteomes" id="UP000217163"/>
    </source>
</evidence>
<keyword evidence="1" id="KW-0175">Coiled coil</keyword>
<dbReference type="GO" id="GO:0016747">
    <property type="term" value="F:acyltransferase activity, transferring groups other than amino-acyl groups"/>
    <property type="evidence" value="ECO:0007669"/>
    <property type="project" value="InterPro"/>
</dbReference>
<feature type="domain" description="N-acetyltransferase" evidence="2">
    <location>
        <begin position="30"/>
        <end position="175"/>
    </location>
</feature>
<dbReference type="InterPro" id="IPR016181">
    <property type="entry name" value="Acyl_CoA_acyltransferase"/>
</dbReference>
<proteinExistence type="predicted"/>
<sequence length="270" mass="30336">MHKIVTYTEGVPHSVAAQIGQLAQQNLTDLSMLGVPPSNSFYPMCQYTLSTEILMYVSRVGELDEEAPVRLVVAFADEVRKNVIGFVLYLPVINDHKACGLTYMAVASGHRRKGVAREMMAAVAEECPHIELTCFINKVPVYESMGFYVIGYRDTQIVLNNRTDSSSGEMAALWTDPIFESPECRQIQSQLVQKHGLKIMRDAERKLERLVDELKRKAEQFVSARAEQIVEYRRPGATVVEVAPGRFKLQDVDGIDCQSSRPQPARTQKI</sequence>
<name>A0A261WM99_9PSED</name>
<dbReference type="Pfam" id="PF00583">
    <property type="entry name" value="Acetyltransf_1"/>
    <property type="match status" value="1"/>
</dbReference>
<dbReference type="Gene3D" id="3.40.630.30">
    <property type="match status" value="1"/>
</dbReference>
<reference evidence="4" key="1">
    <citation type="journal article" date="2016" name="Sci. Rep.">
        <title>Genome analysis of the kiwifruit canker pathogen Pseudomonas syringae pv. actinidiae biovar 5.</title>
        <authorList>
            <person name="Fujikawa T."/>
            <person name="Sawada H."/>
        </authorList>
    </citation>
    <scope>NUCLEOTIDE SEQUENCE [LARGE SCALE GENOMIC DNA]</scope>
    <source>
        <strain evidence="4">MAFF 212061</strain>
    </source>
</reference>
<keyword evidence="3" id="KW-0808">Transferase</keyword>
<dbReference type="InterPro" id="IPR000182">
    <property type="entry name" value="GNAT_dom"/>
</dbReference>
<accession>A0A261WM99</accession>
<feature type="coiled-coil region" evidence="1">
    <location>
        <begin position="197"/>
        <end position="227"/>
    </location>
</feature>
<dbReference type="AlphaFoldDB" id="A0A261WM99"/>
<organism evidence="3 4">
    <name type="scientific">Pseudomonas avellanae</name>
    <dbReference type="NCBI Taxonomy" id="46257"/>
    <lineage>
        <taxon>Bacteria</taxon>
        <taxon>Pseudomonadati</taxon>
        <taxon>Pseudomonadota</taxon>
        <taxon>Gammaproteobacteria</taxon>
        <taxon>Pseudomonadales</taxon>
        <taxon>Pseudomonadaceae</taxon>
        <taxon>Pseudomonas</taxon>
    </lineage>
</organism>
<dbReference type="CDD" id="cd04301">
    <property type="entry name" value="NAT_SF"/>
    <property type="match status" value="1"/>
</dbReference>
<dbReference type="SUPFAM" id="SSF55729">
    <property type="entry name" value="Acyl-CoA N-acyltransferases (Nat)"/>
    <property type="match status" value="1"/>
</dbReference>
<evidence type="ECO:0000256" key="1">
    <source>
        <dbReference type="SAM" id="Coils"/>
    </source>
</evidence>
<dbReference type="PROSITE" id="PS51186">
    <property type="entry name" value="GNAT"/>
    <property type="match status" value="1"/>
</dbReference>